<sequence>MVKSSWLYSLRKEELSEICGTLDLDTKGTVEEMRKAVAALITNPDLAADMKMKLTELETRYAANQKAQDEVQVLGDARKNKCRAARLWTEFANGQYATTAKVALLSSSGESRSCVKSRENYFLNYNNTAYKLIVASMENVGNARGIMGVTFPEGDEEHHGNVRSQNIN</sequence>
<proteinExistence type="predicted"/>
<dbReference type="Proteomes" id="UP000092445">
    <property type="component" value="Unassembled WGS sequence"/>
</dbReference>
<reference evidence="1" key="2">
    <citation type="submission" date="2020-05" db="UniProtKB">
        <authorList>
            <consortium name="EnsemblMetazoa"/>
        </authorList>
    </citation>
    <scope>IDENTIFICATION</scope>
    <source>
        <strain evidence="1">IAEA</strain>
    </source>
</reference>
<evidence type="ECO:0000313" key="2">
    <source>
        <dbReference type="Proteomes" id="UP000092445"/>
    </source>
</evidence>
<dbReference type="VEuPathDB" id="VectorBase:GPAI045827"/>
<dbReference type="EnsemblMetazoa" id="GPAI045827-RA">
    <property type="protein sequence ID" value="GPAI045827-PA"/>
    <property type="gene ID" value="GPAI045827"/>
</dbReference>
<protein>
    <submittedName>
        <fullName evidence="1">Uncharacterized protein</fullName>
    </submittedName>
</protein>
<evidence type="ECO:0000313" key="1">
    <source>
        <dbReference type="EnsemblMetazoa" id="GPAI045827-PA"/>
    </source>
</evidence>
<accession>A0A1B0AHD2</accession>
<keyword evidence="2" id="KW-1185">Reference proteome</keyword>
<dbReference type="AlphaFoldDB" id="A0A1B0AHD2"/>
<name>A0A1B0AHD2_GLOPL</name>
<reference evidence="2" key="1">
    <citation type="submission" date="2014-03" db="EMBL/GenBank/DDBJ databases">
        <authorList>
            <person name="Aksoy S."/>
            <person name="Warren W."/>
            <person name="Wilson R.K."/>
        </authorList>
    </citation>
    <scope>NUCLEOTIDE SEQUENCE [LARGE SCALE GENOMIC DNA]</scope>
    <source>
        <strain evidence="2">IAEA</strain>
    </source>
</reference>
<organism evidence="1 2">
    <name type="scientific">Glossina pallidipes</name>
    <name type="common">Tsetse fly</name>
    <dbReference type="NCBI Taxonomy" id="7398"/>
    <lineage>
        <taxon>Eukaryota</taxon>
        <taxon>Metazoa</taxon>
        <taxon>Ecdysozoa</taxon>
        <taxon>Arthropoda</taxon>
        <taxon>Hexapoda</taxon>
        <taxon>Insecta</taxon>
        <taxon>Pterygota</taxon>
        <taxon>Neoptera</taxon>
        <taxon>Endopterygota</taxon>
        <taxon>Diptera</taxon>
        <taxon>Brachycera</taxon>
        <taxon>Muscomorpha</taxon>
        <taxon>Hippoboscoidea</taxon>
        <taxon>Glossinidae</taxon>
        <taxon>Glossina</taxon>
    </lineage>
</organism>